<evidence type="ECO:0000313" key="3">
    <source>
        <dbReference type="Proteomes" id="UP000194236"/>
    </source>
</evidence>
<gene>
    <name evidence="2" type="ORF">BLA29_014531</name>
</gene>
<dbReference type="AlphaFoldDB" id="A0A1Y3B3F0"/>
<dbReference type="Pfam" id="PF23546">
    <property type="entry name" value="Zn_ribbon_TOP3B"/>
    <property type="match status" value="1"/>
</dbReference>
<dbReference type="OrthoDB" id="430051at2759"/>
<dbReference type="EMBL" id="MUJZ01042423">
    <property type="protein sequence ID" value="OTF75350.1"/>
    <property type="molecule type" value="Genomic_DNA"/>
</dbReference>
<evidence type="ECO:0000313" key="2">
    <source>
        <dbReference type="EMBL" id="OTF75350.1"/>
    </source>
</evidence>
<name>A0A1Y3B3F0_EURMA</name>
<dbReference type="Proteomes" id="UP000194236">
    <property type="component" value="Unassembled WGS sequence"/>
</dbReference>
<sequence>MKLIETKPERLVCAICNEAYNLPGNGNIKTYKEVQCPIDDFDLLYFSGQKNFIFCPNCYNNPPFEDMGQNVGCNRCTNDECGFSMHRNTLGPCHA</sequence>
<dbReference type="InterPro" id="IPR056452">
    <property type="entry name" value="Zn_ribbon_TOP3B"/>
</dbReference>
<evidence type="ECO:0000259" key="1">
    <source>
        <dbReference type="Pfam" id="PF23546"/>
    </source>
</evidence>
<feature type="domain" description="DNA topoisomerase 3-beta zinc ribbon" evidence="1">
    <location>
        <begin position="1"/>
        <end position="25"/>
    </location>
</feature>
<keyword evidence="3" id="KW-1185">Reference proteome</keyword>
<reference evidence="2 3" key="1">
    <citation type="submission" date="2017-03" db="EMBL/GenBank/DDBJ databases">
        <title>Genome Survey of Euroglyphus maynei.</title>
        <authorList>
            <person name="Arlian L.G."/>
            <person name="Morgan M.S."/>
            <person name="Rider S.D."/>
        </authorList>
    </citation>
    <scope>NUCLEOTIDE SEQUENCE [LARGE SCALE GENOMIC DNA]</scope>
    <source>
        <strain evidence="2">Arlian Lab</strain>
        <tissue evidence="2">Whole body</tissue>
    </source>
</reference>
<feature type="non-terminal residue" evidence="2">
    <location>
        <position position="95"/>
    </location>
</feature>
<protein>
    <recommendedName>
        <fullName evidence="1">DNA topoisomerase 3-beta zinc ribbon domain-containing protein</fullName>
    </recommendedName>
</protein>
<organism evidence="2 3">
    <name type="scientific">Euroglyphus maynei</name>
    <name type="common">Mayne's house dust mite</name>
    <dbReference type="NCBI Taxonomy" id="6958"/>
    <lineage>
        <taxon>Eukaryota</taxon>
        <taxon>Metazoa</taxon>
        <taxon>Ecdysozoa</taxon>
        <taxon>Arthropoda</taxon>
        <taxon>Chelicerata</taxon>
        <taxon>Arachnida</taxon>
        <taxon>Acari</taxon>
        <taxon>Acariformes</taxon>
        <taxon>Sarcoptiformes</taxon>
        <taxon>Astigmata</taxon>
        <taxon>Psoroptidia</taxon>
        <taxon>Analgoidea</taxon>
        <taxon>Pyroglyphidae</taxon>
        <taxon>Pyroglyphinae</taxon>
        <taxon>Euroglyphus</taxon>
    </lineage>
</organism>
<proteinExistence type="predicted"/>
<accession>A0A1Y3B3F0</accession>
<comment type="caution">
    <text evidence="2">The sequence shown here is derived from an EMBL/GenBank/DDBJ whole genome shotgun (WGS) entry which is preliminary data.</text>
</comment>